<proteinExistence type="inferred from homology"/>
<evidence type="ECO:0000256" key="8">
    <source>
        <dbReference type="RuleBase" id="RU003733"/>
    </source>
</evidence>
<evidence type="ECO:0000256" key="1">
    <source>
        <dbReference type="ARBA" id="ARBA00009156"/>
    </source>
</evidence>
<dbReference type="Pfam" id="PF00370">
    <property type="entry name" value="FGGY_N"/>
    <property type="match status" value="1"/>
</dbReference>
<accession>A0ABQ2NM47</accession>
<evidence type="ECO:0000256" key="6">
    <source>
        <dbReference type="ARBA" id="ARBA00022840"/>
    </source>
</evidence>
<organism evidence="11 12">
    <name type="scientific">Oceanobacillus neutriphilus</name>
    <dbReference type="NCBI Taxonomy" id="531815"/>
    <lineage>
        <taxon>Bacteria</taxon>
        <taxon>Bacillati</taxon>
        <taxon>Bacillota</taxon>
        <taxon>Bacilli</taxon>
        <taxon>Bacillales</taxon>
        <taxon>Bacillaceae</taxon>
        <taxon>Oceanobacillus</taxon>
    </lineage>
</organism>
<evidence type="ECO:0000256" key="2">
    <source>
        <dbReference type="ARBA" id="ARBA00022679"/>
    </source>
</evidence>
<dbReference type="InterPro" id="IPR018483">
    <property type="entry name" value="Carb_kinase_FGGY_CS"/>
</dbReference>
<feature type="binding site" evidence="7">
    <location>
        <position position="245"/>
    </location>
    <ligand>
        <name>glycerol</name>
        <dbReference type="ChEBI" id="CHEBI:17754"/>
    </ligand>
</feature>
<dbReference type="RefSeq" id="WP_188732536.1">
    <property type="nucleotide sequence ID" value="NZ_BMLW01000001.1"/>
</dbReference>
<feature type="binding site" evidence="7">
    <location>
        <position position="15"/>
    </location>
    <ligand>
        <name>ATP</name>
        <dbReference type="ChEBI" id="CHEBI:30616"/>
    </ligand>
</feature>
<evidence type="ECO:0000259" key="9">
    <source>
        <dbReference type="Pfam" id="PF00370"/>
    </source>
</evidence>
<dbReference type="PIRSF" id="PIRSF000538">
    <property type="entry name" value="GlpK"/>
    <property type="match status" value="1"/>
</dbReference>
<comment type="function">
    <text evidence="7">Key enzyme in the regulation of glycerol uptake and metabolism. Catalyzes the phosphorylation of glycerol to yield sn-glycerol 3-phosphate.</text>
</comment>
<keyword evidence="2 7" id="KW-0808">Transferase</keyword>
<feature type="binding site" evidence="7">
    <location>
        <position position="310"/>
    </location>
    <ligand>
        <name>ATP</name>
        <dbReference type="ChEBI" id="CHEBI:30616"/>
    </ligand>
</feature>
<feature type="binding site" evidence="7">
    <location>
        <position position="84"/>
    </location>
    <ligand>
        <name>glycerol</name>
        <dbReference type="ChEBI" id="CHEBI:17754"/>
    </ligand>
</feature>
<comment type="caution">
    <text evidence="11">The sequence shown here is derived from an EMBL/GenBank/DDBJ whole genome shotgun (WGS) entry which is preliminary data.</text>
</comment>
<evidence type="ECO:0000256" key="5">
    <source>
        <dbReference type="ARBA" id="ARBA00022798"/>
    </source>
</evidence>
<feature type="binding site" evidence="7">
    <location>
        <position position="267"/>
    </location>
    <ligand>
        <name>ATP</name>
        <dbReference type="ChEBI" id="CHEBI:30616"/>
    </ligand>
</feature>
<dbReference type="PANTHER" id="PTHR10196:SF69">
    <property type="entry name" value="GLYCEROL KINASE"/>
    <property type="match status" value="1"/>
</dbReference>
<dbReference type="InterPro" id="IPR018484">
    <property type="entry name" value="FGGY_N"/>
</dbReference>
<sequence>MKEQYILSIDQGTTSSRAILFNKGGEIVATAQKEFEQLFLKPGWVEHDPNEIWTSVLGCISEVLNNTGIEANQVAGIGITNQRETAVVWDKQTGRPIYKAIVWQSRQTEEICRDLKQQGYEDTIRSKTGLLIDPYFSGTKVKWILDNVKGAREKADAGDLLFGTIDTWLIYKFSGGKTHVTDYSNASRTLMFNIYDLKWDKELLEILGVPQSMLPEVRPSSEVYTKTVSYHFSGEEIPIAGIAGDQQAALFGQACFEKGMAKNTYGTGCFLLMNTGEEPVASKQGLLTTIAWGLDGKVNYALEGSIFVAGSAIQWLRDGLQMIASSPESEAFASEVDTTEGVYMIPAFVGLGTPYWDSDARGAVFGLTRGTKKEHFIRATLESLAYQTKDVMQAMSVDADIDLKTLRVDGGAVKNDLLMQFQSDILEASVERPVIQETTALGAAYLAGIAVGYWKDQDEIATQWLNEKTFEPKMDKTESDRLYNGWQKAVKATRAFKTE</sequence>
<feature type="binding site" evidence="7">
    <location>
        <position position="13"/>
    </location>
    <ligand>
        <name>ATP</name>
        <dbReference type="ChEBI" id="CHEBI:30616"/>
    </ligand>
</feature>
<feature type="domain" description="Carbohydrate kinase FGGY N-terminal" evidence="9">
    <location>
        <begin position="5"/>
        <end position="252"/>
    </location>
</feature>
<keyword evidence="7" id="KW-0597">Phosphoprotein</keyword>
<feature type="binding site" evidence="7">
    <location>
        <position position="310"/>
    </location>
    <ligand>
        <name>ADP</name>
        <dbReference type="ChEBI" id="CHEBI:456216"/>
    </ligand>
</feature>
<feature type="binding site" evidence="7">
    <location>
        <position position="17"/>
    </location>
    <ligand>
        <name>ADP</name>
        <dbReference type="ChEBI" id="CHEBI:456216"/>
    </ligand>
</feature>
<keyword evidence="12" id="KW-1185">Reference proteome</keyword>
<evidence type="ECO:0000256" key="7">
    <source>
        <dbReference type="HAMAP-Rule" id="MF_00186"/>
    </source>
</evidence>
<dbReference type="Proteomes" id="UP000641206">
    <property type="component" value="Unassembled WGS sequence"/>
</dbReference>
<dbReference type="InterPro" id="IPR018485">
    <property type="entry name" value="FGGY_C"/>
</dbReference>
<keyword evidence="6 7" id="KW-0067">ATP-binding</keyword>
<comment type="pathway">
    <text evidence="7">Polyol metabolism; glycerol degradation via glycerol kinase pathway; sn-glycerol 3-phosphate from glycerol: step 1/1.</text>
</comment>
<comment type="catalytic activity">
    <reaction evidence="7">
        <text>glycerol + ATP = sn-glycerol 3-phosphate + ADP + H(+)</text>
        <dbReference type="Rhea" id="RHEA:21644"/>
        <dbReference type="ChEBI" id="CHEBI:15378"/>
        <dbReference type="ChEBI" id="CHEBI:17754"/>
        <dbReference type="ChEBI" id="CHEBI:30616"/>
        <dbReference type="ChEBI" id="CHEBI:57597"/>
        <dbReference type="ChEBI" id="CHEBI:456216"/>
        <dbReference type="EC" id="2.7.1.30"/>
    </reaction>
</comment>
<comment type="PTM">
    <text evidence="7">The phosphoenolpyruvate-dependent sugar phosphotransferase system (PTS), including enzyme I, and histidine-containing protein (HPr) are required for the phosphorylation, which leads to the activation of the enzyme.</text>
</comment>
<comment type="subunit">
    <text evidence="7">Homotetramer and homodimer (in equilibrium).</text>
</comment>
<feature type="binding site" evidence="7">
    <location>
        <position position="83"/>
    </location>
    <ligand>
        <name>sn-glycerol 3-phosphate</name>
        <dbReference type="ChEBI" id="CHEBI:57597"/>
    </ligand>
</feature>
<dbReference type="InterPro" id="IPR043129">
    <property type="entry name" value="ATPase_NBD"/>
</dbReference>
<feature type="binding site" evidence="7">
    <location>
        <position position="135"/>
    </location>
    <ligand>
        <name>sn-glycerol 3-phosphate</name>
        <dbReference type="ChEBI" id="CHEBI:57597"/>
    </ligand>
</feature>
<protein>
    <recommendedName>
        <fullName evidence="7">Glycerol kinase</fullName>
        <ecNumber evidence="7">2.7.1.30</ecNumber>
    </recommendedName>
    <alternativeName>
        <fullName evidence="7">ATP:glycerol 3-phosphotransferase</fullName>
    </alternativeName>
    <alternativeName>
        <fullName evidence="7">Glycerokinase</fullName>
        <shortName evidence="7">GK</shortName>
    </alternativeName>
</protein>
<feature type="binding site" evidence="7">
    <location>
        <position position="245"/>
    </location>
    <ligand>
        <name>sn-glycerol 3-phosphate</name>
        <dbReference type="ChEBI" id="CHEBI:57597"/>
    </ligand>
</feature>
<dbReference type="PROSITE" id="PS00445">
    <property type="entry name" value="FGGY_KINASES_2"/>
    <property type="match status" value="1"/>
</dbReference>
<dbReference type="Gene3D" id="3.30.420.40">
    <property type="match status" value="2"/>
</dbReference>
<dbReference type="EC" id="2.7.1.30" evidence="7"/>
<feature type="binding site" evidence="7">
    <location>
        <position position="135"/>
    </location>
    <ligand>
        <name>glycerol</name>
        <dbReference type="ChEBI" id="CHEBI:17754"/>
    </ligand>
</feature>
<feature type="binding site" evidence="7">
    <location>
        <position position="83"/>
    </location>
    <ligand>
        <name>glycerol</name>
        <dbReference type="ChEBI" id="CHEBI:17754"/>
    </ligand>
</feature>
<dbReference type="GO" id="GO:0016301">
    <property type="term" value="F:kinase activity"/>
    <property type="evidence" value="ECO:0007669"/>
    <property type="project" value="UniProtKB-KW"/>
</dbReference>
<feature type="domain" description="Carbohydrate kinase FGGY C-terminal" evidence="10">
    <location>
        <begin position="262"/>
        <end position="450"/>
    </location>
</feature>
<feature type="binding site" evidence="7">
    <location>
        <position position="14"/>
    </location>
    <ligand>
        <name>ATP</name>
        <dbReference type="ChEBI" id="CHEBI:30616"/>
    </ligand>
</feature>
<dbReference type="NCBIfam" id="TIGR01311">
    <property type="entry name" value="glycerol_kin"/>
    <property type="match status" value="1"/>
</dbReference>
<reference evidence="12" key="1">
    <citation type="journal article" date="2019" name="Int. J. Syst. Evol. Microbiol.">
        <title>The Global Catalogue of Microorganisms (GCM) 10K type strain sequencing project: providing services to taxonomists for standard genome sequencing and annotation.</title>
        <authorList>
            <consortium name="The Broad Institute Genomics Platform"/>
            <consortium name="The Broad Institute Genome Sequencing Center for Infectious Disease"/>
            <person name="Wu L."/>
            <person name="Ma J."/>
        </authorList>
    </citation>
    <scope>NUCLEOTIDE SEQUENCE [LARGE SCALE GENOMIC DNA]</scope>
    <source>
        <strain evidence="12">CGMCC 1.7693</strain>
    </source>
</reference>
<dbReference type="InterPro" id="IPR000577">
    <property type="entry name" value="Carb_kinase_FGGY"/>
</dbReference>
<evidence type="ECO:0000313" key="11">
    <source>
        <dbReference type="EMBL" id="GGP06890.1"/>
    </source>
</evidence>
<feature type="binding site" evidence="7">
    <location>
        <position position="13"/>
    </location>
    <ligand>
        <name>ADP</name>
        <dbReference type="ChEBI" id="CHEBI:456216"/>
    </ligand>
</feature>
<feature type="binding site" evidence="7">
    <location>
        <position position="314"/>
    </location>
    <ligand>
        <name>ATP</name>
        <dbReference type="ChEBI" id="CHEBI:30616"/>
    </ligand>
</feature>
<evidence type="ECO:0000256" key="4">
    <source>
        <dbReference type="ARBA" id="ARBA00022777"/>
    </source>
</evidence>
<evidence type="ECO:0000313" key="12">
    <source>
        <dbReference type="Proteomes" id="UP000641206"/>
    </source>
</evidence>
<feature type="binding site" evidence="7">
    <location>
        <position position="246"/>
    </location>
    <ligand>
        <name>glycerol</name>
        <dbReference type="ChEBI" id="CHEBI:17754"/>
    </ligand>
</feature>
<dbReference type="PANTHER" id="PTHR10196">
    <property type="entry name" value="SUGAR KINASE"/>
    <property type="match status" value="1"/>
</dbReference>
<comment type="similarity">
    <text evidence="1 7 8">Belongs to the FGGY kinase family.</text>
</comment>
<feature type="binding site" evidence="7">
    <location>
        <position position="411"/>
    </location>
    <ligand>
        <name>ADP</name>
        <dbReference type="ChEBI" id="CHEBI:456216"/>
    </ligand>
</feature>
<feature type="binding site" evidence="7">
    <location>
        <position position="267"/>
    </location>
    <ligand>
        <name>ADP</name>
        <dbReference type="ChEBI" id="CHEBI:456216"/>
    </ligand>
</feature>
<keyword evidence="4 7" id="KW-0418">Kinase</keyword>
<evidence type="ECO:0000259" key="10">
    <source>
        <dbReference type="Pfam" id="PF02782"/>
    </source>
</evidence>
<feature type="binding site" evidence="7">
    <location>
        <position position="13"/>
    </location>
    <ligand>
        <name>sn-glycerol 3-phosphate</name>
        <dbReference type="ChEBI" id="CHEBI:57597"/>
    </ligand>
</feature>
<feature type="modified residue" description="Phosphohistidine; by HPr" evidence="7">
    <location>
        <position position="231"/>
    </location>
</feature>
<keyword evidence="3 7" id="KW-0547">Nucleotide-binding</keyword>
<dbReference type="InterPro" id="IPR005999">
    <property type="entry name" value="Glycerol_kin"/>
</dbReference>
<comment type="activity regulation">
    <text evidence="7">Activated by phosphorylation and inhibited by fructose 1,6-bisphosphate (FBP).</text>
</comment>
<name>A0ABQ2NM47_9BACI</name>
<dbReference type="PROSITE" id="PS00933">
    <property type="entry name" value="FGGY_KINASES_1"/>
    <property type="match status" value="1"/>
</dbReference>
<evidence type="ECO:0000256" key="3">
    <source>
        <dbReference type="ARBA" id="ARBA00022741"/>
    </source>
</evidence>
<dbReference type="CDD" id="cd07786">
    <property type="entry name" value="FGGY_EcGK_like"/>
    <property type="match status" value="1"/>
</dbReference>
<dbReference type="SUPFAM" id="SSF53067">
    <property type="entry name" value="Actin-like ATPase domain"/>
    <property type="match status" value="2"/>
</dbReference>
<keyword evidence="5 7" id="KW-0319">Glycerol metabolism</keyword>
<feature type="binding site" evidence="7">
    <location>
        <position position="415"/>
    </location>
    <ligand>
        <name>ADP</name>
        <dbReference type="ChEBI" id="CHEBI:456216"/>
    </ligand>
</feature>
<dbReference type="EMBL" id="BMLW01000001">
    <property type="protein sequence ID" value="GGP06890.1"/>
    <property type="molecule type" value="Genomic_DNA"/>
</dbReference>
<feature type="binding site" evidence="7">
    <location>
        <position position="411"/>
    </location>
    <ligand>
        <name>ATP</name>
        <dbReference type="ChEBI" id="CHEBI:30616"/>
    </ligand>
</feature>
<dbReference type="Pfam" id="PF02782">
    <property type="entry name" value="FGGY_C"/>
    <property type="match status" value="1"/>
</dbReference>
<gene>
    <name evidence="7 11" type="primary">glpK</name>
    <name evidence="11" type="ORF">GCM10011346_00660</name>
</gene>
<feature type="binding site" evidence="7">
    <location>
        <position position="84"/>
    </location>
    <ligand>
        <name>sn-glycerol 3-phosphate</name>
        <dbReference type="ChEBI" id="CHEBI:57597"/>
    </ligand>
</feature>
<dbReference type="HAMAP" id="MF_00186">
    <property type="entry name" value="Glycerol_kin"/>
    <property type="match status" value="1"/>
</dbReference>
<dbReference type="NCBIfam" id="NF000756">
    <property type="entry name" value="PRK00047.1"/>
    <property type="match status" value="1"/>
</dbReference>